<dbReference type="SMART" id="SM00271">
    <property type="entry name" value="DnaJ"/>
    <property type="match status" value="1"/>
</dbReference>
<dbReference type="PANTHER" id="PTHR24074">
    <property type="entry name" value="CO-CHAPERONE PROTEIN DJLA"/>
    <property type="match status" value="1"/>
</dbReference>
<keyword evidence="3 7" id="KW-0812">Transmembrane</keyword>
<dbReference type="SUPFAM" id="SSF46565">
    <property type="entry name" value="Chaperone J-domain"/>
    <property type="match status" value="1"/>
</dbReference>
<dbReference type="Pfam" id="PF00226">
    <property type="entry name" value="DnaJ"/>
    <property type="match status" value="1"/>
</dbReference>
<feature type="domain" description="J" evidence="9">
    <location>
        <begin position="218"/>
        <end position="282"/>
    </location>
</feature>
<dbReference type="NCBIfam" id="NF006948">
    <property type="entry name" value="PRK09430.1"/>
    <property type="match status" value="1"/>
</dbReference>
<protein>
    <recommendedName>
        <fullName evidence="7">Co-chaperone protein DjlA</fullName>
    </recommendedName>
</protein>
<comment type="subunit">
    <text evidence="7">Homodimer.</text>
</comment>
<keyword evidence="6 7" id="KW-0143">Chaperone</keyword>
<evidence type="ECO:0000256" key="3">
    <source>
        <dbReference type="ARBA" id="ARBA00022692"/>
    </source>
</evidence>
<feature type="topological domain" description="Cytoplasmic" evidence="7">
    <location>
        <begin position="31"/>
        <end position="283"/>
    </location>
</feature>
<dbReference type="CDD" id="cd07316">
    <property type="entry name" value="terB_like_DjlA"/>
    <property type="match status" value="1"/>
</dbReference>
<dbReference type="CDD" id="cd06257">
    <property type="entry name" value="DnaJ"/>
    <property type="match status" value="1"/>
</dbReference>
<name>A0ABV9M0I9_9ALTE</name>
<dbReference type="PROSITE" id="PS50076">
    <property type="entry name" value="DNAJ_2"/>
    <property type="match status" value="1"/>
</dbReference>
<evidence type="ECO:0000256" key="4">
    <source>
        <dbReference type="ARBA" id="ARBA00022989"/>
    </source>
</evidence>
<evidence type="ECO:0000256" key="1">
    <source>
        <dbReference type="ARBA" id="ARBA00022475"/>
    </source>
</evidence>
<dbReference type="HAMAP" id="MF_01153">
    <property type="entry name" value="DjlA"/>
    <property type="match status" value="1"/>
</dbReference>
<sequence>MNYWGKIIGAIIGMAIFKLPGAILGLIVGHMFDVNYARDFSRQGGFARFFSSKENIQKQAVFFHALFSTLGHICKADGQVTPEEIKVASRLMDDMKLHGDVRKEAQQAFREGKERDFPLAKMLESFKQYAHGRRDILQVFLQILIAAACADGRVTSGEMRVLQTVAASLGFNAQDLQFLIATFEAGQRFRRGSGFHQRSQGGQQGFHQSYSAQTALADAYKILGVSESEDDKAIKRAYKKLMSQHHPDKLAAKGLPEQALEMANTRAQEIQGAYELIKEKRGI</sequence>
<keyword evidence="11" id="KW-1185">Reference proteome</keyword>
<dbReference type="InterPro" id="IPR029024">
    <property type="entry name" value="TerB-like"/>
</dbReference>
<dbReference type="InterPro" id="IPR036869">
    <property type="entry name" value="J_dom_sf"/>
</dbReference>
<keyword evidence="4 7" id="KW-1133">Transmembrane helix</keyword>
<evidence type="ECO:0000313" key="10">
    <source>
        <dbReference type="EMBL" id="MFC4701630.1"/>
    </source>
</evidence>
<organism evidence="10 11">
    <name type="scientific">Glaciecola siphonariae</name>
    <dbReference type="NCBI Taxonomy" id="521012"/>
    <lineage>
        <taxon>Bacteria</taxon>
        <taxon>Pseudomonadati</taxon>
        <taxon>Pseudomonadota</taxon>
        <taxon>Gammaproteobacteria</taxon>
        <taxon>Alteromonadales</taxon>
        <taxon>Alteromonadaceae</taxon>
        <taxon>Glaciecola</taxon>
    </lineage>
</organism>
<dbReference type="Pfam" id="PF05099">
    <property type="entry name" value="TerB"/>
    <property type="match status" value="1"/>
</dbReference>
<dbReference type="InterPro" id="IPR001623">
    <property type="entry name" value="DnaJ_domain"/>
</dbReference>
<feature type="topological domain" description="Periplasmic" evidence="7">
    <location>
        <begin position="1"/>
        <end position="6"/>
    </location>
</feature>
<dbReference type="PRINTS" id="PR00625">
    <property type="entry name" value="JDOMAIN"/>
</dbReference>
<reference evidence="11" key="1">
    <citation type="journal article" date="2019" name="Int. J. Syst. Evol. Microbiol.">
        <title>The Global Catalogue of Microorganisms (GCM) 10K type strain sequencing project: providing services to taxonomists for standard genome sequencing and annotation.</title>
        <authorList>
            <consortium name="The Broad Institute Genomics Platform"/>
            <consortium name="The Broad Institute Genome Sequencing Center for Infectious Disease"/>
            <person name="Wu L."/>
            <person name="Ma J."/>
        </authorList>
    </citation>
    <scope>NUCLEOTIDE SEQUENCE [LARGE SCALE GENOMIC DNA]</scope>
    <source>
        <strain evidence="11">KACC 12507</strain>
    </source>
</reference>
<evidence type="ECO:0000256" key="6">
    <source>
        <dbReference type="ARBA" id="ARBA00023186"/>
    </source>
</evidence>
<evidence type="ECO:0000313" key="11">
    <source>
        <dbReference type="Proteomes" id="UP001595897"/>
    </source>
</evidence>
<evidence type="ECO:0000256" key="8">
    <source>
        <dbReference type="SAM" id="Phobius"/>
    </source>
</evidence>
<dbReference type="Gene3D" id="1.10.287.110">
    <property type="entry name" value="DnaJ domain"/>
    <property type="match status" value="1"/>
</dbReference>
<feature type="transmembrane region" description="Helical" evidence="8">
    <location>
        <begin position="7"/>
        <end position="32"/>
    </location>
</feature>
<evidence type="ECO:0000259" key="9">
    <source>
        <dbReference type="PROSITE" id="PS50076"/>
    </source>
</evidence>
<dbReference type="SUPFAM" id="SSF158682">
    <property type="entry name" value="TerB-like"/>
    <property type="match status" value="1"/>
</dbReference>
<evidence type="ECO:0000256" key="5">
    <source>
        <dbReference type="ARBA" id="ARBA00023136"/>
    </source>
</evidence>
<dbReference type="InterPro" id="IPR050817">
    <property type="entry name" value="DjlA_DnaK_co-chaperone"/>
</dbReference>
<dbReference type="Gene3D" id="1.10.3680.10">
    <property type="entry name" value="TerB-like"/>
    <property type="match status" value="1"/>
</dbReference>
<keyword evidence="1 7" id="KW-1003">Cell membrane</keyword>
<evidence type="ECO:0000256" key="7">
    <source>
        <dbReference type="HAMAP-Rule" id="MF_01153"/>
    </source>
</evidence>
<proteinExistence type="inferred from homology"/>
<dbReference type="RefSeq" id="WP_382410289.1">
    <property type="nucleotide sequence ID" value="NZ_JBHSGU010000019.1"/>
</dbReference>
<gene>
    <name evidence="7 10" type="primary">djlA</name>
    <name evidence="10" type="ORF">ACFO4O_15855</name>
</gene>
<keyword evidence="5 7" id="KW-0472">Membrane</keyword>
<evidence type="ECO:0000256" key="2">
    <source>
        <dbReference type="ARBA" id="ARBA00022519"/>
    </source>
</evidence>
<comment type="domain">
    <text evidence="7">The transmembrane domain is a dimerization domain.</text>
</comment>
<comment type="subcellular location">
    <subcellularLocation>
        <location evidence="7">Cell inner membrane</location>
        <topology evidence="7">Single-pass type III membrane protein</topology>
    </subcellularLocation>
</comment>
<dbReference type="InterPro" id="IPR023749">
    <property type="entry name" value="DjlA"/>
</dbReference>
<keyword evidence="2 7" id="KW-0997">Cell inner membrane</keyword>
<comment type="caution">
    <text evidence="10">The sequence shown here is derived from an EMBL/GenBank/DDBJ whole genome shotgun (WGS) entry which is preliminary data.</text>
</comment>
<dbReference type="InterPro" id="IPR007791">
    <property type="entry name" value="DjlA_N"/>
</dbReference>
<comment type="function">
    <text evidence="7">Regulatory DnaK co-chaperone. Direct interaction between DnaK and DjlA is needed for the induction of the wcaABCDE operon, involved in the synthesis of a colanic acid polysaccharide capsule, possibly through activation of the RcsB/RcsC phosphotransfer signaling pathway. The colanic acid capsule may help the bacterium survive conditions outside the host.</text>
</comment>
<dbReference type="EMBL" id="JBHSGU010000019">
    <property type="protein sequence ID" value="MFC4701630.1"/>
    <property type="molecule type" value="Genomic_DNA"/>
</dbReference>
<dbReference type="Proteomes" id="UP001595897">
    <property type="component" value="Unassembled WGS sequence"/>
</dbReference>
<accession>A0ABV9M0I9</accession>